<organism evidence="3 4">
    <name type="scientific">Sungkyunkwania multivorans</name>
    <dbReference type="NCBI Taxonomy" id="1173618"/>
    <lineage>
        <taxon>Bacteria</taxon>
        <taxon>Pseudomonadati</taxon>
        <taxon>Bacteroidota</taxon>
        <taxon>Flavobacteriia</taxon>
        <taxon>Flavobacteriales</taxon>
        <taxon>Flavobacteriaceae</taxon>
        <taxon>Sungkyunkwania</taxon>
    </lineage>
</organism>
<dbReference type="EC" id="3.2.2.n1" evidence="2"/>
<keyword evidence="2" id="KW-0203">Cytokinin biosynthesis</keyword>
<dbReference type="RefSeq" id="WP_386410155.1">
    <property type="nucleotide sequence ID" value="NZ_JBHTJH010000017.1"/>
</dbReference>
<proteinExistence type="inferred from homology"/>
<evidence type="ECO:0000313" key="4">
    <source>
        <dbReference type="Proteomes" id="UP001596978"/>
    </source>
</evidence>
<dbReference type="Proteomes" id="UP001596978">
    <property type="component" value="Unassembled WGS sequence"/>
</dbReference>
<comment type="catalytic activity">
    <reaction evidence="1">
        <text>AMP + H2O = D-ribose 5-phosphate + adenine</text>
        <dbReference type="Rhea" id="RHEA:20129"/>
        <dbReference type="ChEBI" id="CHEBI:15377"/>
        <dbReference type="ChEBI" id="CHEBI:16708"/>
        <dbReference type="ChEBI" id="CHEBI:78346"/>
        <dbReference type="ChEBI" id="CHEBI:456215"/>
        <dbReference type="EC" id="3.2.2.4"/>
    </reaction>
</comment>
<dbReference type="Gene3D" id="3.40.50.450">
    <property type="match status" value="1"/>
</dbReference>
<evidence type="ECO:0000256" key="1">
    <source>
        <dbReference type="ARBA" id="ARBA00000274"/>
    </source>
</evidence>
<reference evidence="4" key="1">
    <citation type="journal article" date="2019" name="Int. J. Syst. Evol. Microbiol.">
        <title>The Global Catalogue of Microorganisms (GCM) 10K type strain sequencing project: providing services to taxonomists for standard genome sequencing and annotation.</title>
        <authorList>
            <consortium name="The Broad Institute Genomics Platform"/>
            <consortium name="The Broad Institute Genome Sequencing Center for Infectious Disease"/>
            <person name="Wu L."/>
            <person name="Ma J."/>
        </authorList>
    </citation>
    <scope>NUCLEOTIDE SEQUENCE [LARGE SCALE GENOMIC DNA]</scope>
    <source>
        <strain evidence="4">CCUG 62952</strain>
    </source>
</reference>
<gene>
    <name evidence="3" type="ORF">ACFQ1M_16310</name>
</gene>
<dbReference type="InterPro" id="IPR005269">
    <property type="entry name" value="LOG"/>
</dbReference>
<dbReference type="EMBL" id="JBHTJH010000017">
    <property type="protein sequence ID" value="MFD0863780.1"/>
    <property type="molecule type" value="Genomic_DNA"/>
</dbReference>
<comment type="caution">
    <text evidence="3">The sequence shown here is derived from an EMBL/GenBank/DDBJ whole genome shotgun (WGS) entry which is preliminary data.</text>
</comment>
<dbReference type="InterPro" id="IPR031100">
    <property type="entry name" value="LOG_fam"/>
</dbReference>
<evidence type="ECO:0000313" key="3">
    <source>
        <dbReference type="EMBL" id="MFD0863780.1"/>
    </source>
</evidence>
<comment type="similarity">
    <text evidence="2">Belongs to the LOG family.</text>
</comment>
<dbReference type="PANTHER" id="PTHR43393">
    <property type="entry name" value="CYTOKININ RIBOSIDE 5'-MONOPHOSPHATE PHOSPHORIBOHYDROLASE"/>
    <property type="match status" value="1"/>
</dbReference>
<sequence>MNRYKQLNNSHYLSEERSFLDGPRNRFKELWFTIKVNYNFIKAFRTLHFIGPCVTVFGSARFDKDNQYYQQAEEVGKALSDLGFTVMTGGGPGIMEAANKGAYMNGGYSVGCNIVLPHEQRANPFLHKWIEIPYFFVRKFLLMKYSYAFVVMPGGIGTLDELFESLTLIQTKMISHFPVILFGKEYHKELYEHIQLMATNESIDKEDMQLLYITDSVSEMKDHLSEHAVKKFGLVKKPMKTSWFFGESKLKNTQNIKK</sequence>
<dbReference type="InterPro" id="IPR052341">
    <property type="entry name" value="LOG_family_nucleotidases"/>
</dbReference>
<keyword evidence="4" id="KW-1185">Reference proteome</keyword>
<dbReference type="SUPFAM" id="SSF102405">
    <property type="entry name" value="MCP/YpsA-like"/>
    <property type="match status" value="1"/>
</dbReference>
<keyword evidence="2" id="KW-0378">Hydrolase</keyword>
<name>A0ABW3D133_9FLAO</name>
<protein>
    <recommendedName>
        <fullName evidence="2">Cytokinin riboside 5'-monophosphate phosphoribohydrolase</fullName>
        <ecNumber evidence="2">3.2.2.n1</ecNumber>
    </recommendedName>
</protein>
<evidence type="ECO:0000256" key="2">
    <source>
        <dbReference type="RuleBase" id="RU363015"/>
    </source>
</evidence>
<dbReference type="NCBIfam" id="TIGR00730">
    <property type="entry name" value="Rossman fold protein, TIGR00730 family"/>
    <property type="match status" value="1"/>
</dbReference>
<dbReference type="Pfam" id="PF03641">
    <property type="entry name" value="Lysine_decarbox"/>
    <property type="match status" value="1"/>
</dbReference>
<dbReference type="PANTHER" id="PTHR43393:SF3">
    <property type="entry name" value="LYSINE DECARBOXYLASE-LIKE PROTEIN"/>
    <property type="match status" value="1"/>
</dbReference>
<accession>A0ABW3D133</accession>